<reference evidence="2 3" key="1">
    <citation type="submission" date="2021-04" db="EMBL/GenBank/DDBJ databases">
        <authorList>
            <person name="Bliznina A."/>
        </authorList>
    </citation>
    <scope>NUCLEOTIDE SEQUENCE [LARGE SCALE GENOMIC DNA]</scope>
</reference>
<feature type="compositionally biased region" description="Polar residues" evidence="1">
    <location>
        <begin position="183"/>
        <end position="195"/>
    </location>
</feature>
<evidence type="ECO:0000256" key="1">
    <source>
        <dbReference type="SAM" id="MobiDB-lite"/>
    </source>
</evidence>
<dbReference type="EMBL" id="OU015567">
    <property type="protein sequence ID" value="CAG5110370.1"/>
    <property type="molecule type" value="Genomic_DNA"/>
</dbReference>
<feature type="region of interest" description="Disordered" evidence="1">
    <location>
        <begin position="25"/>
        <end position="54"/>
    </location>
</feature>
<feature type="compositionally biased region" description="Basic and acidic residues" evidence="1">
    <location>
        <begin position="167"/>
        <end position="182"/>
    </location>
</feature>
<dbReference type="Proteomes" id="UP001158576">
    <property type="component" value="Chromosome 2"/>
</dbReference>
<organism evidence="2 3">
    <name type="scientific">Oikopleura dioica</name>
    <name type="common">Tunicate</name>
    <dbReference type="NCBI Taxonomy" id="34765"/>
    <lineage>
        <taxon>Eukaryota</taxon>
        <taxon>Metazoa</taxon>
        <taxon>Chordata</taxon>
        <taxon>Tunicata</taxon>
        <taxon>Appendicularia</taxon>
        <taxon>Copelata</taxon>
        <taxon>Oikopleuridae</taxon>
        <taxon>Oikopleura</taxon>
    </lineage>
</organism>
<feature type="compositionally biased region" description="Polar residues" evidence="1">
    <location>
        <begin position="145"/>
        <end position="166"/>
    </location>
</feature>
<proteinExistence type="predicted"/>
<evidence type="ECO:0000313" key="2">
    <source>
        <dbReference type="EMBL" id="CAG5110370.1"/>
    </source>
</evidence>
<sequence length="261" mass="29072">MVFFLKCCQPVKSIASEKERVSLRKKKLGLSDEEKRSSVGSESMPVNRRSLQRKGLDENRYKNLNAITEQGDLEFAASATGIELFAGGSASRQTKAMQLIREKCPEIFDEEAENMDKFESDYESEVRTSALRTSRQSKRAAGKTSLLSLTTASRNSSCSTIRAQRSNRSDSFEDMLKEDEKSSQTGNLSQHSSVDSFEEPRASKQRGLDLIFNDILKARASKEVKRNETSNVLRQNSSQNLHSAVASFTSLQAGLQSVYSS</sequence>
<name>A0ABN7T2P2_OIKDI</name>
<accession>A0ABN7T2P2</accession>
<keyword evidence="3" id="KW-1185">Reference proteome</keyword>
<evidence type="ECO:0000313" key="3">
    <source>
        <dbReference type="Proteomes" id="UP001158576"/>
    </source>
</evidence>
<gene>
    <name evidence="2" type="ORF">OKIOD_LOCUS13545</name>
</gene>
<feature type="region of interest" description="Disordered" evidence="1">
    <location>
        <begin position="119"/>
        <end position="201"/>
    </location>
</feature>
<protein>
    <submittedName>
        <fullName evidence="2">Oidioi.mRNA.OKI2018_I69.chr2.g4780.t1.cds</fullName>
    </submittedName>
</protein>